<evidence type="ECO:0000256" key="3">
    <source>
        <dbReference type="ARBA" id="ARBA00012030"/>
    </source>
</evidence>
<evidence type="ECO:0000256" key="9">
    <source>
        <dbReference type="ARBA" id="ARBA00023004"/>
    </source>
</evidence>
<reference evidence="13 14" key="1">
    <citation type="journal article" date="2012" name="J. Bacteriol.">
        <title>Complete genome sequence of the hyperthermophilic cellulolytic Crenarchaeon 'Thermogladius cellulolyticus' 1633.</title>
        <authorList>
            <person name="Mardanov A.V."/>
            <person name="Kochetkova T.V."/>
            <person name="Beletsky A.V."/>
            <person name="Bonch-Osmolovskaya E.A."/>
            <person name="Ravin N.V."/>
            <person name="Skryabin K.G."/>
        </authorList>
    </citation>
    <scope>NUCLEOTIDE SEQUENCE [LARGE SCALE GENOMIC DNA]</scope>
    <source>
        <strain evidence="14">DSM 22663 / VKM B-2946 / 1633</strain>
    </source>
</reference>
<dbReference type="InterPro" id="IPR036895">
    <property type="entry name" value="Uracil-DNA_glycosylase-like_sf"/>
</dbReference>
<evidence type="ECO:0000313" key="13">
    <source>
        <dbReference type="EMBL" id="AFK50428.1"/>
    </source>
</evidence>
<dbReference type="GO" id="GO:0051539">
    <property type="term" value="F:4 iron, 4 sulfur cluster binding"/>
    <property type="evidence" value="ECO:0007669"/>
    <property type="project" value="UniProtKB-KW"/>
</dbReference>
<dbReference type="PANTHER" id="PTHR33693">
    <property type="entry name" value="TYPE-5 URACIL-DNA GLYCOSYLASE"/>
    <property type="match status" value="1"/>
</dbReference>
<dbReference type="GeneID" id="13012936"/>
<dbReference type="InParanoid" id="I3TCE0"/>
<dbReference type="SMART" id="SM00986">
    <property type="entry name" value="UDG"/>
    <property type="match status" value="1"/>
</dbReference>
<keyword evidence="10" id="KW-0411">Iron-sulfur</keyword>
<evidence type="ECO:0000256" key="2">
    <source>
        <dbReference type="ARBA" id="ARBA00006521"/>
    </source>
</evidence>
<evidence type="ECO:0000256" key="8">
    <source>
        <dbReference type="ARBA" id="ARBA00022801"/>
    </source>
</evidence>
<dbReference type="STRING" id="1184251.TCELL_0003"/>
<protein>
    <recommendedName>
        <fullName evidence="4">Type-4 uracil-DNA glycosylase</fullName>
        <ecNumber evidence="3">3.2.2.27</ecNumber>
    </recommendedName>
</protein>
<sequence>MNKVFCLEDGWERLIHEIASCTKCPLHLSRKNPVPGEGDVNSPVLIVGEAPGKTEDETGRPFVGAAGQFLTELLYSIGVDRSKVYITNVIKCRPPENRDPTDEEIAACSPYLIRQIKLLKPKAIIALGRHSARYLYQLAGLKWTNMTREHGKVKSVEILGLRVKLVATYHPASALYNPGLREEIEKDFKGSIKQVVEEAFGKQAEGLLKYMKK</sequence>
<dbReference type="NCBIfam" id="TIGR00758">
    <property type="entry name" value="UDG_fam4"/>
    <property type="match status" value="1"/>
</dbReference>
<keyword evidence="5" id="KW-0004">4Fe-4S</keyword>
<dbReference type="OrthoDB" id="8612at2157"/>
<dbReference type="InterPro" id="IPR051536">
    <property type="entry name" value="UDG_Type-4/5"/>
</dbReference>
<name>I3TCE0_THEC1</name>
<keyword evidence="9" id="KW-0408">Iron</keyword>
<comment type="catalytic activity">
    <reaction evidence="1">
        <text>Hydrolyzes single-stranded DNA or mismatched double-stranded DNA and polynucleotides, releasing free uracil.</text>
        <dbReference type="EC" id="3.2.2.27"/>
    </reaction>
</comment>
<keyword evidence="14" id="KW-1185">Reference proteome</keyword>
<evidence type="ECO:0000313" key="14">
    <source>
        <dbReference type="Proteomes" id="UP000005270"/>
    </source>
</evidence>
<dbReference type="KEGG" id="thg:TCELL_0003"/>
<dbReference type="Pfam" id="PF03167">
    <property type="entry name" value="UDG"/>
    <property type="match status" value="1"/>
</dbReference>
<evidence type="ECO:0000259" key="12">
    <source>
        <dbReference type="SMART" id="SM00986"/>
    </source>
</evidence>
<dbReference type="eggNOG" id="arCOG00905">
    <property type="taxonomic scope" value="Archaea"/>
</dbReference>
<evidence type="ECO:0000256" key="5">
    <source>
        <dbReference type="ARBA" id="ARBA00022485"/>
    </source>
</evidence>
<keyword evidence="11" id="KW-0234">DNA repair</keyword>
<dbReference type="GO" id="GO:0006281">
    <property type="term" value="P:DNA repair"/>
    <property type="evidence" value="ECO:0007669"/>
    <property type="project" value="UniProtKB-KW"/>
</dbReference>
<dbReference type="SUPFAM" id="SSF52141">
    <property type="entry name" value="Uracil-DNA glycosylase-like"/>
    <property type="match status" value="1"/>
</dbReference>
<evidence type="ECO:0000256" key="4">
    <source>
        <dbReference type="ARBA" id="ARBA00019403"/>
    </source>
</evidence>
<evidence type="ECO:0000256" key="6">
    <source>
        <dbReference type="ARBA" id="ARBA00022723"/>
    </source>
</evidence>
<keyword evidence="6" id="KW-0479">Metal-binding</keyword>
<accession>I3TCE0</accession>
<dbReference type="NCBIfam" id="NF040953">
    <property type="entry name" value="Arch_udg"/>
    <property type="match status" value="1"/>
</dbReference>
<comment type="similarity">
    <text evidence="2">Belongs to the uracil-DNA glycosylase (UDG) superfamily. Type 4 (UDGa) family.</text>
</comment>
<dbReference type="Gene3D" id="3.40.470.10">
    <property type="entry name" value="Uracil-DNA glycosylase-like domain"/>
    <property type="match status" value="1"/>
</dbReference>
<dbReference type="GO" id="GO:0004844">
    <property type="term" value="F:uracil DNA N-glycosylase activity"/>
    <property type="evidence" value="ECO:0007669"/>
    <property type="project" value="UniProtKB-EC"/>
</dbReference>
<dbReference type="HOGENOM" id="CLU_044815_1_3_2"/>
<dbReference type="AlphaFoldDB" id="I3TCE0"/>
<dbReference type="InterPro" id="IPR005122">
    <property type="entry name" value="Uracil-DNA_glycosylase-like"/>
</dbReference>
<keyword evidence="8" id="KW-0378">Hydrolase</keyword>
<dbReference type="CDD" id="cd10030">
    <property type="entry name" value="UDG-F4_TTUDGA_SPO1dp_like"/>
    <property type="match status" value="1"/>
</dbReference>
<feature type="domain" description="Uracil-DNA glycosylase-like" evidence="12">
    <location>
        <begin position="35"/>
        <end position="189"/>
    </location>
</feature>
<dbReference type="EC" id="3.2.2.27" evidence="3"/>
<proteinExistence type="inferred from homology"/>
<dbReference type="PANTHER" id="PTHR33693:SF1">
    <property type="entry name" value="TYPE-4 URACIL-DNA GLYCOSYLASE"/>
    <property type="match status" value="1"/>
</dbReference>
<dbReference type="Proteomes" id="UP000005270">
    <property type="component" value="Chromosome"/>
</dbReference>
<keyword evidence="7" id="KW-0227">DNA damage</keyword>
<evidence type="ECO:0000256" key="11">
    <source>
        <dbReference type="ARBA" id="ARBA00023204"/>
    </source>
</evidence>
<dbReference type="InterPro" id="IPR005273">
    <property type="entry name" value="Ura-DNA_glyco_family4"/>
</dbReference>
<dbReference type="EMBL" id="CP003531">
    <property type="protein sequence ID" value="AFK50428.1"/>
    <property type="molecule type" value="Genomic_DNA"/>
</dbReference>
<dbReference type="GO" id="GO:0046872">
    <property type="term" value="F:metal ion binding"/>
    <property type="evidence" value="ECO:0007669"/>
    <property type="project" value="UniProtKB-KW"/>
</dbReference>
<evidence type="ECO:0000256" key="7">
    <source>
        <dbReference type="ARBA" id="ARBA00022763"/>
    </source>
</evidence>
<evidence type="ECO:0000256" key="10">
    <source>
        <dbReference type="ARBA" id="ARBA00023014"/>
    </source>
</evidence>
<gene>
    <name evidence="13" type="ordered locus">TCELL_0003</name>
</gene>
<evidence type="ECO:0000256" key="1">
    <source>
        <dbReference type="ARBA" id="ARBA00001400"/>
    </source>
</evidence>
<dbReference type="RefSeq" id="WP_014736679.1">
    <property type="nucleotide sequence ID" value="NC_017954.1"/>
</dbReference>
<dbReference type="SMART" id="SM00987">
    <property type="entry name" value="UreE_C"/>
    <property type="match status" value="1"/>
</dbReference>
<organism evidence="13 14">
    <name type="scientific">Thermogladius calderae (strain DSM 22663 / VKM B-2946 / 1633)</name>
    <dbReference type="NCBI Taxonomy" id="1184251"/>
    <lineage>
        <taxon>Archaea</taxon>
        <taxon>Thermoproteota</taxon>
        <taxon>Thermoprotei</taxon>
        <taxon>Desulfurococcales</taxon>
        <taxon>Desulfurococcaceae</taxon>
        <taxon>Thermogladius</taxon>
    </lineage>
</organism>
<dbReference type="InterPro" id="IPR053423">
    <property type="entry name" value="Type-4_UDG"/>
</dbReference>